<keyword evidence="4" id="KW-1185">Reference proteome</keyword>
<gene>
    <name evidence="3" type="ORF">QNI29_12160</name>
</gene>
<evidence type="ECO:0000313" key="3">
    <source>
        <dbReference type="EMBL" id="WIF96505.1"/>
    </source>
</evidence>
<dbReference type="SUPFAM" id="SSF56219">
    <property type="entry name" value="DNase I-like"/>
    <property type="match status" value="1"/>
</dbReference>
<organism evidence="3 4">
    <name type="scientific">Pontibacillus chungwhensis</name>
    <dbReference type="NCBI Taxonomy" id="265426"/>
    <lineage>
        <taxon>Bacteria</taxon>
        <taxon>Bacillati</taxon>
        <taxon>Bacillota</taxon>
        <taxon>Bacilli</taxon>
        <taxon>Bacillales</taxon>
        <taxon>Bacillaceae</taxon>
        <taxon>Pontibacillus</taxon>
    </lineage>
</organism>
<name>A0ABY8UVQ1_9BACI</name>
<proteinExistence type="predicted"/>
<evidence type="ECO:0000256" key="1">
    <source>
        <dbReference type="ARBA" id="ARBA00022801"/>
    </source>
</evidence>
<dbReference type="InterPro" id="IPR036691">
    <property type="entry name" value="Endo/exonu/phosph_ase_sf"/>
</dbReference>
<dbReference type="InterPro" id="IPR005135">
    <property type="entry name" value="Endo/exonuclease/phosphatase"/>
</dbReference>
<dbReference type="Gene3D" id="3.60.10.10">
    <property type="entry name" value="Endonuclease/exonuclease/phosphatase"/>
    <property type="match status" value="1"/>
</dbReference>
<keyword evidence="3" id="KW-0255">Endonuclease</keyword>
<evidence type="ECO:0000313" key="4">
    <source>
        <dbReference type="Proteomes" id="UP001236652"/>
    </source>
</evidence>
<evidence type="ECO:0000259" key="2">
    <source>
        <dbReference type="Pfam" id="PF03372"/>
    </source>
</evidence>
<reference evidence="3 4" key="1">
    <citation type="submission" date="2023-05" db="EMBL/GenBank/DDBJ databases">
        <title>Comparative genomics reveals the evidence of polycyclic aromatic hydrocarbons degradation in moderately halophilic genus Pontibacillus.</title>
        <authorList>
            <person name="Yang H."/>
            <person name="Qian Z."/>
        </authorList>
    </citation>
    <scope>NUCLEOTIDE SEQUENCE [LARGE SCALE GENOMIC DNA]</scope>
    <source>
        <strain evidence="4">HN14</strain>
    </source>
</reference>
<protein>
    <submittedName>
        <fullName evidence="3">Endonuclease/exonuclease/phosphatase family protein</fullName>
    </submittedName>
</protein>
<dbReference type="GO" id="GO:0004519">
    <property type="term" value="F:endonuclease activity"/>
    <property type="evidence" value="ECO:0007669"/>
    <property type="project" value="UniProtKB-KW"/>
</dbReference>
<dbReference type="PANTHER" id="PTHR15822:SF23">
    <property type="entry name" value="ENDONUCLEASE_EXONUCLEASE_PHOSPHATASE FAMILY PROTEIN"/>
    <property type="match status" value="1"/>
</dbReference>
<dbReference type="PANTHER" id="PTHR15822">
    <property type="entry name" value="TRAF AND TNF RECEPTOR-ASSOCIATED PROTEIN"/>
    <property type="match status" value="1"/>
</dbReference>
<feature type="domain" description="Endonuclease/exonuclease/phosphatase" evidence="2">
    <location>
        <begin position="19"/>
        <end position="254"/>
    </location>
</feature>
<dbReference type="Proteomes" id="UP001236652">
    <property type="component" value="Chromosome"/>
</dbReference>
<dbReference type="Pfam" id="PF03372">
    <property type="entry name" value="Exo_endo_phos"/>
    <property type="match status" value="1"/>
</dbReference>
<keyword evidence="1" id="KW-0378">Hydrolase</keyword>
<sequence length="270" mass="30993">MKLLTINVHAWQEENPHMKIKQLASKIHNSRYDAIALQEVSQHKEAPYLYNDIRSDNYGYLLQQELHKLGSKDYELVWDVSHYGYDVYEEGIALLLRHPINYSDSFYVTESESIDYWKSRKIVSVSCTIEGVPMTLFSCHLGWWGDEEESYVSQVDSLLSYVQGDRLTFLLGDFNASDMKRGEGYDYIKKYGWIDTHEEAVDQLGNATVEGNIAGWDHNKEGIKIDHIFCNQPIEVLRSEIVLDGGKSPVVSDHFGLEITCTIGKGKRDK</sequence>
<keyword evidence="3" id="KW-0540">Nuclease</keyword>
<accession>A0ABY8UVQ1</accession>
<dbReference type="InterPro" id="IPR051547">
    <property type="entry name" value="TDP2-like"/>
</dbReference>
<dbReference type="EMBL" id="CP126446">
    <property type="protein sequence ID" value="WIF96505.1"/>
    <property type="molecule type" value="Genomic_DNA"/>
</dbReference>
<dbReference type="CDD" id="cd09079">
    <property type="entry name" value="RgfB-like"/>
    <property type="match status" value="1"/>
</dbReference>
<dbReference type="RefSeq" id="WP_231416779.1">
    <property type="nucleotide sequence ID" value="NZ_CP126446.1"/>
</dbReference>